<comment type="caution">
    <text evidence="1">The sequence shown here is derived from an EMBL/GenBank/DDBJ whole genome shotgun (WGS) entry which is preliminary data.</text>
</comment>
<organism evidence="1 2">
    <name type="scientific">Cupriavidus agavae</name>
    <dbReference type="NCBI Taxonomy" id="1001822"/>
    <lineage>
        <taxon>Bacteria</taxon>
        <taxon>Pseudomonadati</taxon>
        <taxon>Pseudomonadota</taxon>
        <taxon>Betaproteobacteria</taxon>
        <taxon>Burkholderiales</taxon>
        <taxon>Burkholderiaceae</taxon>
        <taxon>Cupriavidus</taxon>
    </lineage>
</organism>
<dbReference type="Proteomes" id="UP000291078">
    <property type="component" value="Unassembled WGS sequence"/>
</dbReference>
<dbReference type="AlphaFoldDB" id="A0A4V2FF38"/>
<keyword evidence="2" id="KW-1185">Reference proteome</keyword>
<reference evidence="1 2" key="1">
    <citation type="journal article" date="2015" name="Stand. Genomic Sci.">
        <title>Genomic Encyclopedia of Bacterial and Archaeal Type Strains, Phase III: the genomes of soil and plant-associated and newly described type strains.</title>
        <authorList>
            <person name="Whitman W.B."/>
            <person name="Woyke T."/>
            <person name="Klenk H.P."/>
            <person name="Zhou Y."/>
            <person name="Lilburn T.G."/>
            <person name="Beck B.J."/>
            <person name="De Vos P."/>
            <person name="Vandamme P."/>
            <person name="Eisen J.A."/>
            <person name="Garrity G."/>
            <person name="Hugenholtz P."/>
            <person name="Kyrpides N.C."/>
        </authorList>
    </citation>
    <scope>NUCLEOTIDE SEQUENCE [LARGE SCALE GENOMIC DNA]</scope>
    <source>
        <strain evidence="1 2">ASC-9842</strain>
    </source>
</reference>
<gene>
    <name evidence="1" type="ORF">EV147_4429</name>
</gene>
<sequence length="293" mass="32535">MALKENIGITRQGSIGSGDILANYMEEYCARIRRDGVRGIAEKPVVVDQDGTYVMTYVPFEHRNEDAQLVLVSTTPGHTHVRLAAEVTEELLRLHTPGRVIQREHKRRVELGGPMVRPNLIRMLDHFRVPDLIGQNAAQALWGDAFQSLQPLALVPYATTRRGLTFDGSLDDILQTPMLRVVFENLFLAQLEPLRSSTIYIALGRTAWAALQHAASLGVIGRGQVLGMMPVPARAGSMVRYFLREIAEADLTANDPVRHRINWLDAAHAEMEAGTRRIRAALAPATQPDRLIA</sequence>
<dbReference type="EMBL" id="SGXM01000008">
    <property type="protein sequence ID" value="RZT31929.1"/>
    <property type="molecule type" value="Genomic_DNA"/>
</dbReference>
<evidence type="ECO:0000313" key="2">
    <source>
        <dbReference type="Proteomes" id="UP000291078"/>
    </source>
</evidence>
<name>A0A4V2FF38_9BURK</name>
<protein>
    <submittedName>
        <fullName evidence="1">Uncharacterized protein</fullName>
    </submittedName>
</protein>
<evidence type="ECO:0000313" key="1">
    <source>
        <dbReference type="EMBL" id="RZT31929.1"/>
    </source>
</evidence>
<accession>A0A4V2FF38</accession>
<proteinExistence type="predicted"/>